<evidence type="ECO:0000313" key="12">
    <source>
        <dbReference type="EMBL" id="ACL07946.1"/>
    </source>
</evidence>
<dbReference type="KEGG" id="dvm:DvMF_0991"/>
<keyword evidence="7" id="KW-0067">ATP-binding</keyword>
<keyword evidence="4" id="KW-0808">Transferase</keyword>
<evidence type="ECO:0000256" key="8">
    <source>
        <dbReference type="ARBA" id="ARBA00023012"/>
    </source>
</evidence>
<organism evidence="12">
    <name type="scientific">Nitratidesulfovibrio vulgaris (strain DSM 19637 / Miyazaki F)</name>
    <name type="common">Desulfovibrio vulgaris</name>
    <dbReference type="NCBI Taxonomy" id="883"/>
    <lineage>
        <taxon>Bacteria</taxon>
        <taxon>Pseudomonadati</taxon>
        <taxon>Thermodesulfobacteriota</taxon>
        <taxon>Desulfovibrionia</taxon>
        <taxon>Desulfovibrionales</taxon>
        <taxon>Desulfovibrionaceae</taxon>
        <taxon>Nitratidesulfovibrio</taxon>
    </lineage>
</organism>
<sequence length="607" mass="66503">MPKRSDDLRAKLIGLGQASTRKSYYPELKERLQQLELFRALLESAGDGVLLLAAETLLVLDANGAACRFAGLPWEALTGRPLATAFPELAGWKPHLAGNAEGFVPQDGPRTGGWHMADAAPPAGGEERRLIRQPSHGADLWLELALKRHDIGGMQYVSCIARDVSERLRAEEELRESERKYRALFEAANDAIFLIRDGLVRDANRRACELFGRSLDQLTSMAPRDLSPPEQPRSGATHLAEDIHLAKAQAGEPQFFEWTHLRADGTPFDCEISLSRFTLRGEPWLIAIIRDVTEQKKLREIMVQTEKMMSVGGVAAGMAHEINNPLSAIAQSAQNLQRRLTPGVPDNEAAALISGVDLERVQHYFELRGLAKLVSNIREACARAADIVRHMLDFARRSDAERAACDLAVLLDRAVELAENDYNLKKRHDFRNIRIVRDYAPGAPMAECAPTEIEQVLFNLLKNASQAISQKAYPQGEAPCITLRVGTRCGAPGLPGGLSGLGSADGVMGMGETEDPGEPEAADAAPANTEYVCVQVEDNGPGMDERTRVRVFEPFYTTKPPGEGTGLGLSVSYFIISRNHGGHIMVESQPGQWCRFTVLLPALRRAA</sequence>
<dbReference type="Pfam" id="PF13188">
    <property type="entry name" value="PAS_8"/>
    <property type="match status" value="1"/>
</dbReference>
<dbReference type="PROSITE" id="PS50109">
    <property type="entry name" value="HIS_KIN"/>
    <property type="match status" value="1"/>
</dbReference>
<dbReference type="Gene3D" id="3.30.565.10">
    <property type="entry name" value="Histidine kinase-like ATPase, C-terminal domain"/>
    <property type="match status" value="1"/>
</dbReference>
<dbReference type="AlphaFoldDB" id="B8DPN9"/>
<dbReference type="CDD" id="cd00130">
    <property type="entry name" value="PAS"/>
    <property type="match status" value="1"/>
</dbReference>
<dbReference type="InterPro" id="IPR036097">
    <property type="entry name" value="HisK_dim/P_sf"/>
</dbReference>
<dbReference type="Pfam" id="PF00512">
    <property type="entry name" value="HisKA"/>
    <property type="match status" value="1"/>
</dbReference>
<dbReference type="SUPFAM" id="SSF55785">
    <property type="entry name" value="PYP-like sensor domain (PAS domain)"/>
    <property type="match status" value="2"/>
</dbReference>
<evidence type="ECO:0000256" key="6">
    <source>
        <dbReference type="ARBA" id="ARBA00022777"/>
    </source>
</evidence>
<reference evidence="12" key="1">
    <citation type="submission" date="2008-10" db="EMBL/GenBank/DDBJ databases">
        <title>Complete sequence of Desulfovibrio vulgaris str. 'Miyazaki F'.</title>
        <authorList>
            <person name="Lucas S."/>
            <person name="Copeland A."/>
            <person name="Lapidus A."/>
            <person name="Glavina del Rio T."/>
            <person name="Dalin E."/>
            <person name="Tice H."/>
            <person name="Bruce D."/>
            <person name="Goodwin L."/>
            <person name="Pitluck S."/>
            <person name="Sims D."/>
            <person name="Brettin T."/>
            <person name="Detter J.C."/>
            <person name="Han C."/>
            <person name="Larimer F."/>
            <person name="Land M."/>
            <person name="Hauser L."/>
            <person name="Kyrpides N."/>
            <person name="Mikhailova N."/>
            <person name="Hazen T.C."/>
            <person name="Richardson P."/>
        </authorList>
    </citation>
    <scope>NUCLEOTIDE SEQUENCE</scope>
    <source>
        <strain evidence="12">Miyazaki F</strain>
    </source>
</reference>
<dbReference type="HOGENOM" id="CLU_000445_114_39_7"/>
<evidence type="ECO:0000256" key="1">
    <source>
        <dbReference type="ARBA" id="ARBA00000085"/>
    </source>
</evidence>
<dbReference type="InterPro" id="IPR013767">
    <property type="entry name" value="PAS_fold"/>
</dbReference>
<dbReference type="NCBIfam" id="TIGR00229">
    <property type="entry name" value="sensory_box"/>
    <property type="match status" value="2"/>
</dbReference>
<accession>B8DPN9</accession>
<keyword evidence="9" id="KW-0175">Coiled coil</keyword>
<proteinExistence type="predicted"/>
<dbReference type="InterPro" id="IPR036890">
    <property type="entry name" value="HATPase_C_sf"/>
</dbReference>
<dbReference type="eggNOG" id="COG4191">
    <property type="taxonomic scope" value="Bacteria"/>
</dbReference>
<dbReference type="SUPFAM" id="SSF47384">
    <property type="entry name" value="Homodimeric domain of signal transducing histidine kinase"/>
    <property type="match status" value="1"/>
</dbReference>
<evidence type="ECO:0000256" key="4">
    <source>
        <dbReference type="ARBA" id="ARBA00022679"/>
    </source>
</evidence>
<dbReference type="GO" id="GO:0005524">
    <property type="term" value="F:ATP binding"/>
    <property type="evidence" value="ECO:0007669"/>
    <property type="project" value="UniProtKB-KW"/>
</dbReference>
<dbReference type="InterPro" id="IPR003661">
    <property type="entry name" value="HisK_dim/P_dom"/>
</dbReference>
<comment type="catalytic activity">
    <reaction evidence="1">
        <text>ATP + protein L-histidine = ADP + protein N-phospho-L-histidine.</text>
        <dbReference type="EC" id="2.7.13.3"/>
    </reaction>
</comment>
<dbReference type="Gene3D" id="3.30.450.20">
    <property type="entry name" value="PAS domain"/>
    <property type="match status" value="2"/>
</dbReference>
<keyword evidence="3" id="KW-0597">Phosphoprotein</keyword>
<dbReference type="STRING" id="883.DvMF_0991"/>
<dbReference type="SUPFAM" id="SSF55874">
    <property type="entry name" value="ATPase domain of HSP90 chaperone/DNA topoisomerase II/histidine kinase"/>
    <property type="match status" value="1"/>
</dbReference>
<keyword evidence="6 12" id="KW-0418">Kinase</keyword>
<name>B8DPN9_NITV9</name>
<feature type="coiled-coil region" evidence="9">
    <location>
        <begin position="160"/>
        <end position="187"/>
    </location>
</feature>
<feature type="domain" description="Histidine kinase" evidence="10">
    <location>
        <begin position="317"/>
        <end position="604"/>
    </location>
</feature>
<dbReference type="SMART" id="SM00387">
    <property type="entry name" value="HATPase_c"/>
    <property type="match status" value="1"/>
</dbReference>
<dbReference type="GO" id="GO:0000155">
    <property type="term" value="F:phosphorelay sensor kinase activity"/>
    <property type="evidence" value="ECO:0007669"/>
    <property type="project" value="InterPro"/>
</dbReference>
<dbReference type="EMBL" id="CP001197">
    <property type="protein sequence ID" value="ACL07946.1"/>
    <property type="molecule type" value="Genomic_DNA"/>
</dbReference>
<evidence type="ECO:0000256" key="7">
    <source>
        <dbReference type="ARBA" id="ARBA00022840"/>
    </source>
</evidence>
<evidence type="ECO:0000259" key="11">
    <source>
        <dbReference type="PROSITE" id="PS50113"/>
    </source>
</evidence>
<evidence type="ECO:0000256" key="9">
    <source>
        <dbReference type="SAM" id="Coils"/>
    </source>
</evidence>
<evidence type="ECO:0000256" key="3">
    <source>
        <dbReference type="ARBA" id="ARBA00022553"/>
    </source>
</evidence>
<dbReference type="PANTHER" id="PTHR43065:SF42">
    <property type="entry name" value="TWO-COMPONENT SENSOR PPRA"/>
    <property type="match status" value="1"/>
</dbReference>
<dbReference type="InterPro" id="IPR000700">
    <property type="entry name" value="PAS-assoc_C"/>
</dbReference>
<dbReference type="PANTHER" id="PTHR43065">
    <property type="entry name" value="SENSOR HISTIDINE KINASE"/>
    <property type="match status" value="1"/>
</dbReference>
<feature type="domain" description="PAC" evidence="11">
    <location>
        <begin position="124"/>
        <end position="176"/>
    </location>
</feature>
<dbReference type="InterPro" id="IPR003594">
    <property type="entry name" value="HATPase_dom"/>
</dbReference>
<dbReference type="InterPro" id="IPR004358">
    <property type="entry name" value="Sig_transdc_His_kin-like_C"/>
</dbReference>
<dbReference type="InterPro" id="IPR035965">
    <property type="entry name" value="PAS-like_dom_sf"/>
</dbReference>
<dbReference type="OrthoDB" id="1931120at2"/>
<protein>
    <recommendedName>
        <fullName evidence="2">histidine kinase</fullName>
        <ecNumber evidence="2">2.7.13.3</ecNumber>
    </recommendedName>
</protein>
<evidence type="ECO:0000256" key="2">
    <source>
        <dbReference type="ARBA" id="ARBA00012438"/>
    </source>
</evidence>
<dbReference type="InterPro" id="IPR005467">
    <property type="entry name" value="His_kinase_dom"/>
</dbReference>
<evidence type="ECO:0000259" key="10">
    <source>
        <dbReference type="PROSITE" id="PS50109"/>
    </source>
</evidence>
<dbReference type="SMART" id="SM00091">
    <property type="entry name" value="PAS"/>
    <property type="match status" value="2"/>
</dbReference>
<dbReference type="InterPro" id="IPR000014">
    <property type="entry name" value="PAS"/>
</dbReference>
<dbReference type="PRINTS" id="PR00344">
    <property type="entry name" value="BCTRLSENSOR"/>
</dbReference>
<dbReference type="Pfam" id="PF02518">
    <property type="entry name" value="HATPase_c"/>
    <property type="match status" value="1"/>
</dbReference>
<dbReference type="EC" id="2.7.13.3" evidence="2"/>
<gene>
    <name evidence="12" type="ordered locus">DvMF_0991</name>
</gene>
<evidence type="ECO:0000256" key="5">
    <source>
        <dbReference type="ARBA" id="ARBA00022741"/>
    </source>
</evidence>
<keyword evidence="5" id="KW-0547">Nucleotide-binding</keyword>
<dbReference type="Gene3D" id="1.10.287.130">
    <property type="match status" value="1"/>
</dbReference>
<keyword evidence="8" id="KW-0902">Two-component regulatory system</keyword>
<dbReference type="SMART" id="SM00388">
    <property type="entry name" value="HisKA"/>
    <property type="match status" value="1"/>
</dbReference>
<dbReference type="PROSITE" id="PS50113">
    <property type="entry name" value="PAC"/>
    <property type="match status" value="1"/>
</dbReference>
<dbReference type="CDD" id="cd00082">
    <property type="entry name" value="HisKA"/>
    <property type="match status" value="1"/>
</dbReference>
<dbReference type="Pfam" id="PF00989">
    <property type="entry name" value="PAS"/>
    <property type="match status" value="1"/>
</dbReference>
<dbReference type="GO" id="GO:0006355">
    <property type="term" value="P:regulation of DNA-templated transcription"/>
    <property type="evidence" value="ECO:0007669"/>
    <property type="project" value="InterPro"/>
</dbReference>